<dbReference type="OrthoDB" id="28127at2759"/>
<dbReference type="STRING" id="151549.A0A4C1U3F3"/>
<keyword evidence="2" id="KW-0560">Oxidoreductase</keyword>
<organism evidence="2 3">
    <name type="scientific">Eumeta variegata</name>
    <name type="common">Bagworm moth</name>
    <name type="synonym">Eumeta japonica</name>
    <dbReference type="NCBI Taxonomy" id="151549"/>
    <lineage>
        <taxon>Eukaryota</taxon>
        <taxon>Metazoa</taxon>
        <taxon>Ecdysozoa</taxon>
        <taxon>Arthropoda</taxon>
        <taxon>Hexapoda</taxon>
        <taxon>Insecta</taxon>
        <taxon>Pterygota</taxon>
        <taxon>Neoptera</taxon>
        <taxon>Endopterygota</taxon>
        <taxon>Lepidoptera</taxon>
        <taxon>Glossata</taxon>
        <taxon>Ditrysia</taxon>
        <taxon>Tineoidea</taxon>
        <taxon>Psychidae</taxon>
        <taxon>Oiketicinae</taxon>
        <taxon>Eumeta</taxon>
    </lineage>
</organism>
<name>A0A4C1U3F3_EUMVA</name>
<gene>
    <name evidence="2" type="primary">ALKBH7</name>
    <name evidence="2" type="ORF">EVAR_14557_1</name>
</gene>
<keyword evidence="3" id="KW-1185">Reference proteome</keyword>
<dbReference type="Proteomes" id="UP000299102">
    <property type="component" value="Unassembled WGS sequence"/>
</dbReference>
<evidence type="ECO:0000256" key="1">
    <source>
        <dbReference type="ARBA" id="ARBA00001954"/>
    </source>
</evidence>
<dbReference type="GO" id="GO:0006974">
    <property type="term" value="P:DNA damage response"/>
    <property type="evidence" value="ECO:0007669"/>
    <property type="project" value="InterPro"/>
</dbReference>
<dbReference type="GO" id="GO:0005759">
    <property type="term" value="C:mitochondrial matrix"/>
    <property type="evidence" value="ECO:0007669"/>
    <property type="project" value="TreeGrafter"/>
</dbReference>
<dbReference type="GO" id="GO:0051213">
    <property type="term" value="F:dioxygenase activity"/>
    <property type="evidence" value="ECO:0007669"/>
    <property type="project" value="UniProtKB-KW"/>
</dbReference>
<accession>A0A4C1U3F3</accession>
<dbReference type="GO" id="GO:0006631">
    <property type="term" value="P:fatty acid metabolic process"/>
    <property type="evidence" value="ECO:0007669"/>
    <property type="project" value="TreeGrafter"/>
</dbReference>
<evidence type="ECO:0000313" key="2">
    <source>
        <dbReference type="EMBL" id="GBP20831.1"/>
    </source>
</evidence>
<dbReference type="InterPro" id="IPR032870">
    <property type="entry name" value="ALKBH7-like"/>
</dbReference>
<dbReference type="AlphaFoldDB" id="A0A4C1U3F3"/>
<protein>
    <submittedName>
        <fullName evidence="2">Alpha-ketoglutarate-dependent dioxygenase alkB homolog 7, mitochondrial</fullName>
    </submittedName>
</protein>
<proteinExistence type="predicted"/>
<dbReference type="PANTHER" id="PTHR21052">
    <property type="entry name" value="SPERMATOGENESIS ASSOCIATED 11-RELATED"/>
    <property type="match status" value="1"/>
</dbReference>
<dbReference type="InterPro" id="IPR037151">
    <property type="entry name" value="AlkB-like_sf"/>
</dbReference>
<sequence>MRLLTFSFLKKCKYLPVTLVRNFSSSTGSIKPVIPEDKSDVDSTELLEVCTSWPEEEEVELRANVLRDMQVLPNFVSEQEEASLMAEVDPYLRKLRYEFDHWDNFFRNLRLRIRWSKWARHFNKNERAVKMILAQGLVTIVTEEMFENRKFVLADKNKIMADS</sequence>
<dbReference type="PANTHER" id="PTHR21052:SF0">
    <property type="entry name" value="ALPHA-KETOGLUTARATE-DEPENDENT DIOXYGENASE ALKB HOMOLOG 7, MITOCHONDRIAL"/>
    <property type="match status" value="1"/>
</dbReference>
<evidence type="ECO:0000313" key="3">
    <source>
        <dbReference type="Proteomes" id="UP000299102"/>
    </source>
</evidence>
<keyword evidence="2" id="KW-0223">Dioxygenase</keyword>
<comment type="caution">
    <text evidence="2">The sequence shown here is derived from an EMBL/GenBank/DDBJ whole genome shotgun (WGS) entry which is preliminary data.</text>
</comment>
<dbReference type="Gene3D" id="2.60.120.590">
    <property type="entry name" value="Alpha-ketoglutarate-dependent dioxygenase AlkB-like"/>
    <property type="match status" value="1"/>
</dbReference>
<reference evidence="2 3" key="1">
    <citation type="journal article" date="2019" name="Commun. Biol.">
        <title>The bagworm genome reveals a unique fibroin gene that provides high tensile strength.</title>
        <authorList>
            <person name="Kono N."/>
            <person name="Nakamura H."/>
            <person name="Ohtoshi R."/>
            <person name="Tomita M."/>
            <person name="Numata K."/>
            <person name="Arakawa K."/>
        </authorList>
    </citation>
    <scope>NUCLEOTIDE SEQUENCE [LARGE SCALE GENOMIC DNA]</scope>
</reference>
<comment type="cofactor">
    <cofactor evidence="1">
        <name>Fe(2+)</name>
        <dbReference type="ChEBI" id="CHEBI:29033"/>
    </cofactor>
</comment>
<dbReference type="EMBL" id="BGZK01000122">
    <property type="protein sequence ID" value="GBP20831.1"/>
    <property type="molecule type" value="Genomic_DNA"/>
</dbReference>